<proteinExistence type="inferred from homology"/>
<evidence type="ECO:0000313" key="4">
    <source>
        <dbReference type="EMBL" id="GFO01390.1"/>
    </source>
</evidence>
<dbReference type="InterPro" id="IPR033121">
    <property type="entry name" value="PEPTIDASE_A1"/>
</dbReference>
<gene>
    <name evidence="4" type="ORF">PoB_002789500</name>
</gene>
<evidence type="ECO:0000256" key="1">
    <source>
        <dbReference type="ARBA" id="ARBA00007447"/>
    </source>
</evidence>
<feature type="domain" description="Peptidase A1" evidence="3">
    <location>
        <begin position="1"/>
        <end position="133"/>
    </location>
</feature>
<comment type="caution">
    <text evidence="4">The sequence shown here is derived from an EMBL/GenBank/DDBJ whole genome shotgun (WGS) entry which is preliminary data.</text>
</comment>
<feature type="disulfide bond" evidence="2">
    <location>
        <begin position="58"/>
        <end position="95"/>
    </location>
</feature>
<evidence type="ECO:0000256" key="2">
    <source>
        <dbReference type="PIRSR" id="PIRSR601461-2"/>
    </source>
</evidence>
<dbReference type="PROSITE" id="PS51767">
    <property type="entry name" value="PEPTIDASE_A1"/>
    <property type="match status" value="1"/>
</dbReference>
<dbReference type="GO" id="GO:0006508">
    <property type="term" value="P:proteolysis"/>
    <property type="evidence" value="ECO:0007669"/>
    <property type="project" value="InterPro"/>
</dbReference>
<accession>A0AAV3ZZU4</accession>
<dbReference type="PANTHER" id="PTHR47966:SF51">
    <property type="entry name" value="BETA-SITE APP-CLEAVING ENZYME, ISOFORM A-RELATED"/>
    <property type="match status" value="1"/>
</dbReference>
<name>A0AAV3ZZU4_9GAST</name>
<comment type="similarity">
    <text evidence="1">Belongs to the peptidase A1 family.</text>
</comment>
<dbReference type="PANTHER" id="PTHR47966">
    <property type="entry name" value="BETA-SITE APP-CLEAVING ENZYME, ISOFORM A-RELATED"/>
    <property type="match status" value="1"/>
</dbReference>
<dbReference type="InterPro" id="IPR001461">
    <property type="entry name" value="Aspartic_peptidase_A1"/>
</dbReference>
<dbReference type="Pfam" id="PF00026">
    <property type="entry name" value="Asp"/>
    <property type="match status" value="1"/>
</dbReference>
<dbReference type="PRINTS" id="PR00792">
    <property type="entry name" value="PEPSIN"/>
</dbReference>
<reference evidence="4 5" key="1">
    <citation type="journal article" date="2021" name="Elife">
        <title>Chloroplast acquisition without the gene transfer in kleptoplastic sea slugs, Plakobranchus ocellatus.</title>
        <authorList>
            <person name="Maeda T."/>
            <person name="Takahashi S."/>
            <person name="Yoshida T."/>
            <person name="Shimamura S."/>
            <person name="Takaki Y."/>
            <person name="Nagai Y."/>
            <person name="Toyoda A."/>
            <person name="Suzuki Y."/>
            <person name="Arimoto A."/>
            <person name="Ishii H."/>
            <person name="Satoh N."/>
            <person name="Nishiyama T."/>
            <person name="Hasebe M."/>
            <person name="Maruyama T."/>
            <person name="Minagawa J."/>
            <person name="Obokata J."/>
            <person name="Shigenobu S."/>
        </authorList>
    </citation>
    <scope>NUCLEOTIDE SEQUENCE [LARGE SCALE GENOMIC DNA]</scope>
</reference>
<dbReference type="FunFam" id="2.40.70.10:FF:000044">
    <property type="entry name" value="Lysosomal aspartic protease"/>
    <property type="match status" value="1"/>
</dbReference>
<dbReference type="AlphaFoldDB" id="A0AAV3ZZU4"/>
<dbReference type="Proteomes" id="UP000735302">
    <property type="component" value="Unassembled WGS sequence"/>
</dbReference>
<sequence>IQIGNGDRPSAFCTKGCQAIPDTGTALIVGPMKDVVQLNNKLGAIPVKGSKGMFVIDCSKVSRLPDVYFILNGTKLALSSKEYIVKMTNGRRKVCVSGFSGRKRLENQWILGDVFIRAYYTLFDKGNARIGFAKAVH</sequence>
<evidence type="ECO:0000259" key="3">
    <source>
        <dbReference type="PROSITE" id="PS51767"/>
    </source>
</evidence>
<dbReference type="Gene3D" id="2.40.70.10">
    <property type="entry name" value="Acid Proteases"/>
    <property type="match status" value="1"/>
</dbReference>
<organism evidence="4 5">
    <name type="scientific">Plakobranchus ocellatus</name>
    <dbReference type="NCBI Taxonomy" id="259542"/>
    <lineage>
        <taxon>Eukaryota</taxon>
        <taxon>Metazoa</taxon>
        <taxon>Spiralia</taxon>
        <taxon>Lophotrochozoa</taxon>
        <taxon>Mollusca</taxon>
        <taxon>Gastropoda</taxon>
        <taxon>Heterobranchia</taxon>
        <taxon>Euthyneura</taxon>
        <taxon>Panpulmonata</taxon>
        <taxon>Sacoglossa</taxon>
        <taxon>Placobranchoidea</taxon>
        <taxon>Plakobranchidae</taxon>
        <taxon>Plakobranchus</taxon>
    </lineage>
</organism>
<dbReference type="SUPFAM" id="SSF50630">
    <property type="entry name" value="Acid proteases"/>
    <property type="match status" value="1"/>
</dbReference>
<protein>
    <submittedName>
        <fullName evidence="4">Cathepsin d</fullName>
    </submittedName>
</protein>
<dbReference type="GO" id="GO:0004190">
    <property type="term" value="F:aspartic-type endopeptidase activity"/>
    <property type="evidence" value="ECO:0007669"/>
    <property type="project" value="InterPro"/>
</dbReference>
<feature type="non-terminal residue" evidence="4">
    <location>
        <position position="1"/>
    </location>
</feature>
<keyword evidence="2" id="KW-1015">Disulfide bond</keyword>
<dbReference type="InterPro" id="IPR021109">
    <property type="entry name" value="Peptidase_aspartic_dom_sf"/>
</dbReference>
<dbReference type="EMBL" id="BLXT01003273">
    <property type="protein sequence ID" value="GFO01390.1"/>
    <property type="molecule type" value="Genomic_DNA"/>
</dbReference>
<evidence type="ECO:0000313" key="5">
    <source>
        <dbReference type="Proteomes" id="UP000735302"/>
    </source>
</evidence>
<keyword evidence="5" id="KW-1185">Reference proteome</keyword>